<organism evidence="1 2">
    <name type="scientific">Coprococcus intestinihominis</name>
    <dbReference type="NCBI Taxonomy" id="3133154"/>
    <lineage>
        <taxon>Bacteria</taxon>
        <taxon>Bacillati</taxon>
        <taxon>Bacillota</taxon>
        <taxon>Clostridia</taxon>
        <taxon>Lachnospirales</taxon>
        <taxon>Lachnospiraceae</taxon>
        <taxon>Coprococcus</taxon>
    </lineage>
</organism>
<gene>
    <name evidence="1" type="ORF">WMO25_14570</name>
</gene>
<reference evidence="1 2" key="1">
    <citation type="submission" date="2024-03" db="EMBL/GenBank/DDBJ databases">
        <title>Human intestinal bacterial collection.</title>
        <authorList>
            <person name="Pauvert C."/>
            <person name="Hitch T.C.A."/>
            <person name="Clavel T."/>
        </authorList>
    </citation>
    <scope>NUCLEOTIDE SEQUENCE [LARGE SCALE GENOMIC DNA]</scope>
    <source>
        <strain evidence="1 2">CLA-AA-H190</strain>
    </source>
</reference>
<keyword evidence="2" id="KW-1185">Reference proteome</keyword>
<comment type="caution">
    <text evidence="1">The sequence shown here is derived from an EMBL/GenBank/DDBJ whole genome shotgun (WGS) entry which is preliminary data.</text>
</comment>
<dbReference type="EMBL" id="JBBMEK010000238">
    <property type="protein sequence ID" value="MEQ2366289.1"/>
    <property type="molecule type" value="Genomic_DNA"/>
</dbReference>
<evidence type="ECO:0000313" key="1">
    <source>
        <dbReference type="EMBL" id="MEQ2366289.1"/>
    </source>
</evidence>
<accession>A0ABV1B789</accession>
<dbReference type="RefSeq" id="WP_349085900.1">
    <property type="nucleotide sequence ID" value="NZ_JBBMEK010000238.1"/>
</dbReference>
<proteinExistence type="predicted"/>
<dbReference type="Proteomes" id="UP001469749">
    <property type="component" value="Unassembled WGS sequence"/>
</dbReference>
<name>A0ABV1B789_9FIRM</name>
<sequence>MDKNSILKYTDGTEYVIDGEDAYNTVVSFKDNGKSWYVFSRLADTGKIQSLDIKGHYCNLKDESEEEYIRIYTLAE</sequence>
<protein>
    <submittedName>
        <fullName evidence="1">Uncharacterized protein</fullName>
    </submittedName>
</protein>
<evidence type="ECO:0000313" key="2">
    <source>
        <dbReference type="Proteomes" id="UP001469749"/>
    </source>
</evidence>